<dbReference type="PANTHER" id="PTHR46796">
    <property type="entry name" value="HTH-TYPE TRANSCRIPTIONAL ACTIVATOR RHAS-RELATED"/>
    <property type="match status" value="1"/>
</dbReference>
<evidence type="ECO:0000259" key="4">
    <source>
        <dbReference type="PROSITE" id="PS01124"/>
    </source>
</evidence>
<evidence type="ECO:0000313" key="5">
    <source>
        <dbReference type="EMBL" id="MBM2615500.1"/>
    </source>
</evidence>
<protein>
    <submittedName>
        <fullName evidence="5">AraC family transcriptional regulator</fullName>
    </submittedName>
</protein>
<dbReference type="InterPro" id="IPR018060">
    <property type="entry name" value="HTH_AraC"/>
</dbReference>
<gene>
    <name evidence="5" type="ORF">JIG36_07965</name>
</gene>
<reference evidence="5 6" key="1">
    <citation type="submission" date="2021-01" db="EMBL/GenBank/DDBJ databases">
        <title>Actinoplanes sp. nov. LDG1-06 isolated from lichen.</title>
        <authorList>
            <person name="Saeng-In P."/>
            <person name="Phongsopitanun W."/>
            <person name="Kanchanasin P."/>
            <person name="Yuki M."/>
            <person name="Kudo T."/>
            <person name="Ohkuma M."/>
            <person name="Tanasupawat S."/>
        </authorList>
    </citation>
    <scope>NUCLEOTIDE SEQUENCE [LARGE SCALE GENOMIC DNA]</scope>
    <source>
        <strain evidence="5 6">LDG1-06</strain>
    </source>
</reference>
<dbReference type="RefSeq" id="WP_203375386.1">
    <property type="nucleotide sequence ID" value="NZ_JAENHP010000002.1"/>
</dbReference>
<keyword evidence="6" id="KW-1185">Reference proteome</keyword>
<dbReference type="EMBL" id="JAENHP010000002">
    <property type="protein sequence ID" value="MBM2615500.1"/>
    <property type="molecule type" value="Genomic_DNA"/>
</dbReference>
<dbReference type="SMART" id="SM00342">
    <property type="entry name" value="HTH_ARAC"/>
    <property type="match status" value="1"/>
</dbReference>
<dbReference type="Pfam" id="PF12833">
    <property type="entry name" value="HTH_18"/>
    <property type="match status" value="1"/>
</dbReference>
<feature type="domain" description="HTH araC/xylS-type" evidence="4">
    <location>
        <begin position="207"/>
        <end position="305"/>
    </location>
</feature>
<evidence type="ECO:0000256" key="2">
    <source>
        <dbReference type="ARBA" id="ARBA00023125"/>
    </source>
</evidence>
<keyword evidence="1" id="KW-0805">Transcription regulation</keyword>
<dbReference type="Proteomes" id="UP000632138">
    <property type="component" value="Unassembled WGS sequence"/>
</dbReference>
<dbReference type="Gene3D" id="1.10.10.60">
    <property type="entry name" value="Homeodomain-like"/>
    <property type="match status" value="2"/>
</dbReference>
<dbReference type="PROSITE" id="PS00041">
    <property type="entry name" value="HTH_ARAC_FAMILY_1"/>
    <property type="match status" value="1"/>
</dbReference>
<dbReference type="InterPro" id="IPR032783">
    <property type="entry name" value="AraC_lig"/>
</dbReference>
<proteinExistence type="predicted"/>
<dbReference type="InterPro" id="IPR009057">
    <property type="entry name" value="Homeodomain-like_sf"/>
</dbReference>
<keyword evidence="2" id="KW-0238">DNA-binding</keyword>
<dbReference type="PANTHER" id="PTHR46796:SF7">
    <property type="entry name" value="ARAC FAMILY TRANSCRIPTIONAL REGULATOR"/>
    <property type="match status" value="1"/>
</dbReference>
<organism evidence="5 6">
    <name type="scientific">Paractinoplanes ovalisporus</name>
    <dbReference type="NCBI Taxonomy" id="2810368"/>
    <lineage>
        <taxon>Bacteria</taxon>
        <taxon>Bacillati</taxon>
        <taxon>Actinomycetota</taxon>
        <taxon>Actinomycetes</taxon>
        <taxon>Micromonosporales</taxon>
        <taxon>Micromonosporaceae</taxon>
        <taxon>Paractinoplanes</taxon>
    </lineage>
</organism>
<dbReference type="InterPro" id="IPR018062">
    <property type="entry name" value="HTH_AraC-typ_CS"/>
</dbReference>
<comment type="caution">
    <text evidence="5">The sequence shown here is derived from an EMBL/GenBank/DDBJ whole genome shotgun (WGS) entry which is preliminary data.</text>
</comment>
<evidence type="ECO:0000256" key="1">
    <source>
        <dbReference type="ARBA" id="ARBA00023015"/>
    </source>
</evidence>
<evidence type="ECO:0000256" key="3">
    <source>
        <dbReference type="ARBA" id="ARBA00023163"/>
    </source>
</evidence>
<accession>A0ABS2A6Y2</accession>
<dbReference type="Pfam" id="PF12852">
    <property type="entry name" value="Cupin_6"/>
    <property type="match status" value="1"/>
</dbReference>
<dbReference type="PROSITE" id="PS01124">
    <property type="entry name" value="HTH_ARAC_FAMILY_2"/>
    <property type="match status" value="1"/>
</dbReference>
<sequence>MSVPQSTPDVLAAVLREVSFASAAYRWIEMGAPFRLVFDRPGLRGVHLVASGRCDLVLADGSVTPLAAGDTVILPRGDDHELRQGRAPATSGFELASRFPGVRLKGGHPDGESTAIVCGAFIAGDPGHPALGGLPRVIHVPGRDGRPPGWLAPYVEVLRQEAFDAGPGSDVVMARLSDALIARALRESGTVTDHPGWLAGLRDPHLAAALGAVHADPAHPWSLVTLAATAGLSRTAFAARFSAAVGEPPMRYLQSLRLHHARRLLRDERLTVAAVAARVGYRSDVAFAATFRRVVGVPPAEWRRAAASEVR</sequence>
<evidence type="ECO:0000313" key="6">
    <source>
        <dbReference type="Proteomes" id="UP000632138"/>
    </source>
</evidence>
<keyword evidence="3" id="KW-0804">Transcription</keyword>
<name>A0ABS2A6Y2_9ACTN</name>
<dbReference type="SUPFAM" id="SSF46689">
    <property type="entry name" value="Homeodomain-like"/>
    <property type="match status" value="2"/>
</dbReference>
<dbReference type="InterPro" id="IPR050204">
    <property type="entry name" value="AraC_XylS_family_regulators"/>
</dbReference>